<dbReference type="InterPro" id="IPR051784">
    <property type="entry name" value="Nod_factor_ABC_transporter"/>
</dbReference>
<protein>
    <submittedName>
        <fullName evidence="7">ABC-2 type transporter</fullName>
    </submittedName>
</protein>
<dbReference type="Pfam" id="PF01061">
    <property type="entry name" value="ABC2_membrane"/>
    <property type="match status" value="1"/>
</dbReference>
<evidence type="ECO:0000256" key="2">
    <source>
        <dbReference type="ARBA" id="ARBA00022692"/>
    </source>
</evidence>
<dbReference type="AlphaFoldDB" id="T1D1Q8"/>
<keyword evidence="4 5" id="KW-0472">Membrane</keyword>
<feature type="transmembrane region" description="Helical" evidence="5">
    <location>
        <begin position="163"/>
        <end position="181"/>
    </location>
</feature>
<accession>T1D1Q8</accession>
<feature type="transmembrane region" description="Helical" evidence="5">
    <location>
        <begin position="133"/>
        <end position="157"/>
    </location>
</feature>
<sequence>MSERHRLRSVLTLIELNGLIPIRTQPLYLVNLLASPLAFLFFITIASGGVLLAYGIGGGMILTMLSVGTGLQSDLTHYRHDLKFQDIVVASPVEAPTYVAGMALSELVYSTPGMLLFLGLWFVTGAATALHAFILAGALLLVWAFASALAFTLATWFEDVRETFMFSPLISLGLTVIPPVYYPLSALPQWAQYVALVSPTTYAASLVQSAMGLLPITWSTAALDWGILIAFTAGLFILASFKARWREA</sequence>
<dbReference type="EMBL" id="AUZY01001259">
    <property type="protein sequence ID" value="EQD75409.1"/>
    <property type="molecule type" value="Genomic_DNA"/>
</dbReference>
<dbReference type="PANTHER" id="PTHR43229">
    <property type="entry name" value="NODULATION PROTEIN J"/>
    <property type="match status" value="1"/>
</dbReference>
<gene>
    <name evidence="7" type="ORF">B1B_02139</name>
</gene>
<evidence type="ECO:0000259" key="6">
    <source>
        <dbReference type="Pfam" id="PF01061"/>
    </source>
</evidence>
<keyword evidence="3 5" id="KW-1133">Transmembrane helix</keyword>
<evidence type="ECO:0000256" key="1">
    <source>
        <dbReference type="ARBA" id="ARBA00004141"/>
    </source>
</evidence>
<dbReference type="PANTHER" id="PTHR43229:SF3">
    <property type="entry name" value="ABC-TYPE MULTIDRUG TRANSPORT SYSTEM, PERMEASE COMPONENT"/>
    <property type="match status" value="1"/>
</dbReference>
<comment type="subcellular location">
    <subcellularLocation>
        <location evidence="1">Membrane</location>
        <topology evidence="1">Multi-pass membrane protein</topology>
    </subcellularLocation>
</comment>
<dbReference type="GO" id="GO:0016020">
    <property type="term" value="C:membrane"/>
    <property type="evidence" value="ECO:0007669"/>
    <property type="project" value="UniProtKB-SubCell"/>
</dbReference>
<feature type="transmembrane region" description="Helical" evidence="5">
    <location>
        <begin position="28"/>
        <end position="56"/>
    </location>
</feature>
<comment type="caution">
    <text evidence="7">The sequence shown here is derived from an EMBL/GenBank/DDBJ whole genome shotgun (WGS) entry which is preliminary data.</text>
</comment>
<reference evidence="7" key="1">
    <citation type="submission" date="2013-08" db="EMBL/GenBank/DDBJ databases">
        <authorList>
            <person name="Mendez C."/>
            <person name="Richter M."/>
            <person name="Ferrer M."/>
            <person name="Sanchez J."/>
        </authorList>
    </citation>
    <scope>NUCLEOTIDE SEQUENCE</scope>
</reference>
<evidence type="ECO:0000256" key="5">
    <source>
        <dbReference type="SAM" id="Phobius"/>
    </source>
</evidence>
<evidence type="ECO:0000256" key="4">
    <source>
        <dbReference type="ARBA" id="ARBA00023136"/>
    </source>
</evidence>
<evidence type="ECO:0000313" key="7">
    <source>
        <dbReference type="EMBL" id="EQD75409.1"/>
    </source>
</evidence>
<organism evidence="7">
    <name type="scientific">mine drainage metagenome</name>
    <dbReference type="NCBI Taxonomy" id="410659"/>
    <lineage>
        <taxon>unclassified sequences</taxon>
        <taxon>metagenomes</taxon>
        <taxon>ecological metagenomes</taxon>
    </lineage>
</organism>
<dbReference type="GO" id="GO:0140359">
    <property type="term" value="F:ABC-type transporter activity"/>
    <property type="evidence" value="ECO:0007669"/>
    <property type="project" value="InterPro"/>
</dbReference>
<name>T1D1Q8_9ZZZZ</name>
<reference evidence="7" key="2">
    <citation type="journal article" date="2014" name="ISME J.">
        <title>Microbial stratification in low pH oxic and suboxic macroscopic growths along an acid mine drainage.</title>
        <authorList>
            <person name="Mendez-Garcia C."/>
            <person name="Mesa V."/>
            <person name="Sprenger R.R."/>
            <person name="Richter M."/>
            <person name="Diez M.S."/>
            <person name="Solano J."/>
            <person name="Bargiela R."/>
            <person name="Golyshina O.V."/>
            <person name="Manteca A."/>
            <person name="Ramos J.L."/>
            <person name="Gallego J.R."/>
            <person name="Llorente I."/>
            <person name="Martins Dos Santos V.A."/>
            <person name="Jensen O.N."/>
            <person name="Pelaez A.I."/>
            <person name="Sanchez J."/>
            <person name="Ferrer M."/>
        </authorList>
    </citation>
    <scope>NUCLEOTIDE SEQUENCE</scope>
</reference>
<feature type="domain" description="ABC-2 type transporter transmembrane" evidence="6">
    <location>
        <begin position="23"/>
        <end position="211"/>
    </location>
</feature>
<feature type="transmembrane region" description="Helical" evidence="5">
    <location>
        <begin position="222"/>
        <end position="241"/>
    </location>
</feature>
<evidence type="ECO:0000256" key="3">
    <source>
        <dbReference type="ARBA" id="ARBA00022989"/>
    </source>
</evidence>
<keyword evidence="2 5" id="KW-0812">Transmembrane</keyword>
<dbReference type="InterPro" id="IPR013525">
    <property type="entry name" value="ABC2_TM"/>
</dbReference>
<feature type="transmembrane region" description="Helical" evidence="5">
    <location>
        <begin position="107"/>
        <end position="126"/>
    </location>
</feature>
<proteinExistence type="predicted"/>